<dbReference type="WBParaSite" id="Hba_17525">
    <property type="protein sequence ID" value="Hba_17525"/>
    <property type="gene ID" value="Hba_17525"/>
</dbReference>
<dbReference type="Pfam" id="PF01323">
    <property type="entry name" value="DSBA"/>
    <property type="match status" value="1"/>
</dbReference>
<dbReference type="GO" id="GO:0016491">
    <property type="term" value="F:oxidoreductase activity"/>
    <property type="evidence" value="ECO:0007669"/>
    <property type="project" value="InterPro"/>
</dbReference>
<reference evidence="3" key="1">
    <citation type="submission" date="2016-11" db="UniProtKB">
        <authorList>
            <consortium name="WormBaseParasite"/>
        </authorList>
    </citation>
    <scope>IDENTIFICATION</scope>
</reference>
<keyword evidence="2" id="KW-1185">Reference proteome</keyword>
<evidence type="ECO:0000313" key="3">
    <source>
        <dbReference type="WBParaSite" id="Hba_17525"/>
    </source>
</evidence>
<sequence>MFKDMERNSKYWNIQLKIPHDFSKTATSKTTANAQRLLIALQLHDSALVEPVARAMWQRLFTHSQGIFEKNELEEARL</sequence>
<proteinExistence type="predicted"/>
<organism evidence="2 3">
    <name type="scientific">Heterorhabditis bacteriophora</name>
    <name type="common">Entomopathogenic nematode worm</name>
    <dbReference type="NCBI Taxonomy" id="37862"/>
    <lineage>
        <taxon>Eukaryota</taxon>
        <taxon>Metazoa</taxon>
        <taxon>Ecdysozoa</taxon>
        <taxon>Nematoda</taxon>
        <taxon>Chromadorea</taxon>
        <taxon>Rhabditida</taxon>
        <taxon>Rhabditina</taxon>
        <taxon>Rhabditomorpha</taxon>
        <taxon>Strongyloidea</taxon>
        <taxon>Heterorhabditidae</taxon>
        <taxon>Heterorhabditis</taxon>
    </lineage>
</organism>
<evidence type="ECO:0000259" key="1">
    <source>
        <dbReference type="Pfam" id="PF01323"/>
    </source>
</evidence>
<dbReference type="AlphaFoldDB" id="A0A1I7XJ28"/>
<evidence type="ECO:0000313" key="2">
    <source>
        <dbReference type="Proteomes" id="UP000095283"/>
    </source>
</evidence>
<dbReference type="InterPro" id="IPR001853">
    <property type="entry name" value="DSBA-like_thioredoxin_dom"/>
</dbReference>
<dbReference type="Proteomes" id="UP000095283">
    <property type="component" value="Unplaced"/>
</dbReference>
<dbReference type="Gene3D" id="3.40.30.10">
    <property type="entry name" value="Glutaredoxin"/>
    <property type="match status" value="1"/>
</dbReference>
<protein>
    <submittedName>
        <fullName evidence="3">DSBA domain-containing protein</fullName>
    </submittedName>
</protein>
<name>A0A1I7XJ28_HETBA</name>
<accession>A0A1I7XJ28</accession>
<feature type="domain" description="DSBA-like thioredoxin" evidence="1">
    <location>
        <begin position="1"/>
        <end position="75"/>
    </location>
</feature>